<proteinExistence type="predicted"/>
<sequence>MPRAFKHQKGVYKVIERNRYIFIKQDLHPVMHNIVLLHEIGHDQLHRSAAIAAGGFQEFNLFNMADRAMEYEANMFAAQVALPDEEILEYIMRGCDVAQIAQLMHSDINLVALKTAELNRQGCRFRQPEHRCDFLK</sequence>
<dbReference type="Pfam" id="PF06114">
    <property type="entry name" value="Peptidase_M78"/>
    <property type="match status" value="1"/>
</dbReference>
<reference evidence="2 3" key="1">
    <citation type="submission" date="2020-08" db="EMBL/GenBank/DDBJ databases">
        <title>Genome public.</title>
        <authorList>
            <person name="Liu C."/>
            <person name="Sun Q."/>
        </authorList>
    </citation>
    <scope>NUCLEOTIDE SEQUENCE [LARGE SCALE GENOMIC DNA]</scope>
    <source>
        <strain evidence="2 3">M2</strain>
    </source>
</reference>
<keyword evidence="3" id="KW-1185">Reference proteome</keyword>
<feature type="domain" description="IrrE N-terminal-like" evidence="1">
    <location>
        <begin position="6"/>
        <end position="94"/>
    </location>
</feature>
<evidence type="ECO:0000313" key="2">
    <source>
        <dbReference type="EMBL" id="MBC5695094.1"/>
    </source>
</evidence>
<dbReference type="EMBL" id="JACOPK010000003">
    <property type="protein sequence ID" value="MBC5695094.1"/>
    <property type="molecule type" value="Genomic_DNA"/>
</dbReference>
<gene>
    <name evidence="2" type="ORF">H8S02_03925</name>
</gene>
<dbReference type="Gene3D" id="1.10.10.2910">
    <property type="match status" value="1"/>
</dbReference>
<name>A0ABR7GLB1_9FIRM</name>
<organism evidence="2 3">
    <name type="scientific">Agathobaculum hominis</name>
    <dbReference type="NCBI Taxonomy" id="2763014"/>
    <lineage>
        <taxon>Bacteria</taxon>
        <taxon>Bacillati</taxon>
        <taxon>Bacillota</taxon>
        <taxon>Clostridia</taxon>
        <taxon>Eubacteriales</taxon>
        <taxon>Butyricicoccaceae</taxon>
        <taxon>Agathobaculum</taxon>
    </lineage>
</organism>
<accession>A0ABR7GLB1</accession>
<dbReference type="InterPro" id="IPR010359">
    <property type="entry name" value="IrrE_HExxH"/>
</dbReference>
<comment type="caution">
    <text evidence="2">The sequence shown here is derived from an EMBL/GenBank/DDBJ whole genome shotgun (WGS) entry which is preliminary data.</text>
</comment>
<evidence type="ECO:0000259" key="1">
    <source>
        <dbReference type="Pfam" id="PF06114"/>
    </source>
</evidence>
<dbReference type="Proteomes" id="UP000641741">
    <property type="component" value="Unassembled WGS sequence"/>
</dbReference>
<evidence type="ECO:0000313" key="3">
    <source>
        <dbReference type="Proteomes" id="UP000641741"/>
    </source>
</evidence>
<protein>
    <submittedName>
        <fullName evidence="2">ImmA/IrrE family metallo-endopeptidase</fullName>
    </submittedName>
</protein>